<evidence type="ECO:0000259" key="5">
    <source>
        <dbReference type="Pfam" id="PF11806"/>
    </source>
</evidence>
<dbReference type="GO" id="GO:0005737">
    <property type="term" value="C:cytoplasm"/>
    <property type="evidence" value="ECO:0007669"/>
    <property type="project" value="UniProtKB-SubCell"/>
</dbReference>
<dbReference type="InterPro" id="IPR021764">
    <property type="entry name" value="Enterochelin_esterase_N"/>
</dbReference>
<evidence type="ECO:0000313" key="8">
    <source>
        <dbReference type="Proteomes" id="UP000221222"/>
    </source>
</evidence>
<organism evidence="7 8">
    <name type="scientific">Malaciobacter molluscorum LMG 25693</name>
    <dbReference type="NCBI Taxonomy" id="870501"/>
    <lineage>
        <taxon>Bacteria</taxon>
        <taxon>Pseudomonadati</taxon>
        <taxon>Campylobacterota</taxon>
        <taxon>Epsilonproteobacteria</taxon>
        <taxon>Campylobacterales</taxon>
        <taxon>Arcobacteraceae</taxon>
        <taxon>Malaciobacter</taxon>
    </lineage>
</organism>
<reference evidence="7 8" key="1">
    <citation type="submission" date="2017-09" db="EMBL/GenBank/DDBJ databases">
        <title>Arcobacter canalis sp. nov., a new species isolated from a water canal contaminated with urban sewage.</title>
        <authorList>
            <person name="Perez-Cataluna A."/>
            <person name="Salas-Masso N."/>
            <person name="Figueras M.J."/>
        </authorList>
    </citation>
    <scope>NUCLEOTIDE SEQUENCE [LARGE SCALE GENOMIC DNA]</scope>
    <source>
        <strain evidence="7 8">F98-3</strain>
    </source>
</reference>
<dbReference type="Proteomes" id="UP000262712">
    <property type="component" value="Chromosome"/>
</dbReference>
<protein>
    <submittedName>
        <fullName evidence="6">Esterase family protein</fullName>
    </submittedName>
</protein>
<dbReference type="KEGG" id="amol:AMOL_0949"/>
<dbReference type="EMBL" id="NXFY01000007">
    <property type="protein sequence ID" value="PHO18344.1"/>
    <property type="molecule type" value="Genomic_DNA"/>
</dbReference>
<dbReference type="SUPFAM" id="SSF53474">
    <property type="entry name" value="alpha/beta-Hydrolases"/>
    <property type="match status" value="1"/>
</dbReference>
<evidence type="ECO:0000256" key="4">
    <source>
        <dbReference type="ARBA" id="ARBA00024201"/>
    </source>
</evidence>
<dbReference type="PANTHER" id="PTHR48098">
    <property type="entry name" value="ENTEROCHELIN ESTERASE-RELATED"/>
    <property type="match status" value="1"/>
</dbReference>
<proteinExistence type="inferred from homology"/>
<dbReference type="Gene3D" id="2.60.40.10">
    <property type="entry name" value="Immunoglobulins"/>
    <property type="match status" value="1"/>
</dbReference>
<dbReference type="GO" id="GO:0008849">
    <property type="term" value="F:enterochelin esterase activity"/>
    <property type="evidence" value="ECO:0007669"/>
    <property type="project" value="InterPro"/>
</dbReference>
<dbReference type="InterPro" id="IPR050583">
    <property type="entry name" value="Mycobacterial_A85_antigen"/>
</dbReference>
<name>A0A2G1DIV8_9BACT</name>
<keyword evidence="2" id="KW-0963">Cytoplasm</keyword>
<dbReference type="InterPro" id="IPR000801">
    <property type="entry name" value="Esterase-like"/>
</dbReference>
<feature type="domain" description="Enterochelin esterase N-terminal" evidence="5">
    <location>
        <begin position="180"/>
        <end position="268"/>
    </location>
</feature>
<dbReference type="InterPro" id="IPR013783">
    <property type="entry name" value="Ig-like_fold"/>
</dbReference>
<dbReference type="InterPro" id="IPR029058">
    <property type="entry name" value="AB_hydrolase_fold"/>
</dbReference>
<dbReference type="PANTHER" id="PTHR48098:SF3">
    <property type="entry name" value="IRON(III) ENTEROBACTIN ESTERASE"/>
    <property type="match status" value="1"/>
</dbReference>
<dbReference type="Pfam" id="PF00756">
    <property type="entry name" value="Esterase"/>
    <property type="match status" value="1"/>
</dbReference>
<dbReference type="Pfam" id="PF11806">
    <property type="entry name" value="Enterochelin_N"/>
    <property type="match status" value="1"/>
</dbReference>
<evidence type="ECO:0000313" key="9">
    <source>
        <dbReference type="Proteomes" id="UP000262712"/>
    </source>
</evidence>
<evidence type="ECO:0000313" key="7">
    <source>
        <dbReference type="EMBL" id="PHO18344.1"/>
    </source>
</evidence>
<comment type="similarity">
    <text evidence="4">Belongs to the Fes family.</text>
</comment>
<keyword evidence="3" id="KW-0378">Hydrolase</keyword>
<evidence type="ECO:0000313" key="6">
    <source>
        <dbReference type="EMBL" id="AXX91940.1"/>
    </source>
</evidence>
<dbReference type="GO" id="GO:0006826">
    <property type="term" value="P:iron ion transport"/>
    <property type="evidence" value="ECO:0007669"/>
    <property type="project" value="InterPro"/>
</dbReference>
<evidence type="ECO:0000256" key="3">
    <source>
        <dbReference type="ARBA" id="ARBA00022801"/>
    </source>
</evidence>
<evidence type="ECO:0000256" key="2">
    <source>
        <dbReference type="ARBA" id="ARBA00022490"/>
    </source>
</evidence>
<dbReference type="RefSeq" id="WP_099342266.1">
    <property type="nucleotide sequence ID" value="NZ_CP032098.1"/>
</dbReference>
<dbReference type="GO" id="GO:0005506">
    <property type="term" value="F:iron ion binding"/>
    <property type="evidence" value="ECO:0007669"/>
    <property type="project" value="InterPro"/>
</dbReference>
<gene>
    <name evidence="6" type="ORF">AMOL_0949</name>
    <name evidence="7" type="ORF">CPU12_06380</name>
</gene>
<evidence type="ECO:0000256" key="1">
    <source>
        <dbReference type="ARBA" id="ARBA00004496"/>
    </source>
</evidence>
<keyword evidence="8" id="KW-1185">Reference proteome</keyword>
<comment type="subcellular location">
    <subcellularLocation>
        <location evidence="1">Cytoplasm</location>
    </subcellularLocation>
</comment>
<dbReference type="SUPFAM" id="SSF81296">
    <property type="entry name" value="E set domains"/>
    <property type="match status" value="1"/>
</dbReference>
<accession>A0A2G1DIV8</accession>
<dbReference type="Proteomes" id="UP000221222">
    <property type="component" value="Unassembled WGS sequence"/>
</dbReference>
<dbReference type="Gene3D" id="3.40.50.1820">
    <property type="entry name" value="alpha/beta hydrolase"/>
    <property type="match status" value="1"/>
</dbReference>
<dbReference type="AlphaFoldDB" id="A0A2G1DIV8"/>
<dbReference type="EMBL" id="CP032098">
    <property type="protein sequence ID" value="AXX91940.1"/>
    <property type="molecule type" value="Genomic_DNA"/>
</dbReference>
<sequence>MFINSKILKSYILFSLLILLNTQNIYAKNLNFEETVKIDKNSSYTFKLNLKKEDYLIASFKSSSDFKNFILKDKKSQIRILKKDNQKYGNIHILIPSTGKYLFKVYSSTKDIIFNFKVNKIIPKDKQISMQKKDSPIISKIIQKQKELLSKDKDTSKFWKMVEKKGTPLIEKIDADKYIVTFLYRGAKNNVRLLGSPKYSKYKLKRLLNSDIWYISYIVPKNTRLSYQLAPDVPNINGTKEQQKVAILATLQKDPLNKFPYITTKNNDKYNTDSSIIVDDENTKDYTITKTKNKGTIKNYSINSKILKNNRDIDIYTPYNFDKNKEFALLFVFDGKAYQSKVPTPTILDNLIYEKKIKQTVAIFIDNVENKRGIELPCNENFAKFMATELYPFIIKKLNKKVKKNNVILTGSSYGGLASMYVAFKYPNIFGNVLSQSGSFWWNKKEDNETQWLTRQIVKEKRKDIKIYLNAGLFETGFKSIDILESNRHLRDVLKAKKYQVLYEEFPSGHDYFNWRFRLANALIKILN</sequence>
<reference evidence="6 9" key="2">
    <citation type="submission" date="2018-08" db="EMBL/GenBank/DDBJ databases">
        <title>Complete genome of the Arcobacter molluscorum type strain LMG 25693.</title>
        <authorList>
            <person name="Miller W.G."/>
            <person name="Yee E."/>
            <person name="Bono J.L."/>
        </authorList>
    </citation>
    <scope>NUCLEOTIDE SEQUENCE [LARGE SCALE GENOMIC DNA]</scope>
    <source>
        <strain evidence="6 9">CECT 7696</strain>
    </source>
</reference>
<dbReference type="InterPro" id="IPR014756">
    <property type="entry name" value="Ig_E-set"/>
</dbReference>